<keyword evidence="4" id="KW-0804">Transcription</keyword>
<dbReference type="Proteomes" id="UP000500938">
    <property type="component" value="Chromosome"/>
</dbReference>
<dbReference type="AlphaFoldDB" id="A0A6M4IUS9"/>
<keyword evidence="7" id="KW-1185">Reference proteome</keyword>
<comment type="similarity">
    <text evidence="1">Belongs to the LysR transcriptional regulatory family.</text>
</comment>
<keyword evidence="2" id="KW-0805">Transcription regulation</keyword>
<dbReference type="InterPro" id="IPR005119">
    <property type="entry name" value="LysR_subst-bd"/>
</dbReference>
<dbReference type="GO" id="GO:0003677">
    <property type="term" value="F:DNA binding"/>
    <property type="evidence" value="ECO:0007669"/>
    <property type="project" value="UniProtKB-KW"/>
</dbReference>
<dbReference type="Gene3D" id="1.10.10.10">
    <property type="entry name" value="Winged helix-like DNA-binding domain superfamily/Winged helix DNA-binding domain"/>
    <property type="match status" value="1"/>
</dbReference>
<evidence type="ECO:0000256" key="1">
    <source>
        <dbReference type="ARBA" id="ARBA00009437"/>
    </source>
</evidence>
<dbReference type="PANTHER" id="PTHR30346">
    <property type="entry name" value="TRANSCRIPTIONAL DUAL REGULATOR HCAR-RELATED"/>
    <property type="match status" value="1"/>
</dbReference>
<dbReference type="InterPro" id="IPR036388">
    <property type="entry name" value="WH-like_DNA-bd_sf"/>
</dbReference>
<dbReference type="PANTHER" id="PTHR30346:SF28">
    <property type="entry name" value="HTH-TYPE TRANSCRIPTIONAL REGULATOR CYNR"/>
    <property type="match status" value="1"/>
</dbReference>
<evidence type="ECO:0000259" key="5">
    <source>
        <dbReference type="PROSITE" id="PS50931"/>
    </source>
</evidence>
<dbReference type="KEGG" id="ggr:HKW67_17795"/>
<sequence>MDAILLRSFLETADAGTLSRAARQLGISQPSLTGQLQRLETHLGVSLFDRHGRGVTLTDAGKALYPRARRILDEVRDTEDAIRREGADGAGTLSVGAIPTVAPYVLPAAVQRLRARHTAMRVELREDYSAVLARLLLDGALDVVIAALPYSFDHLDTELLGSDALVVAVPAAHAAARAGRITLSQLRDAPAVTLDPAHCLGEQVAGFCSSRQVSPSVVCRSAQLATVLELVGAGVGISIVPAMAAVRHNTPQCAYVPLVDHTLQREIVAVWRRGAAQSAQARAFVECVREVVRLG</sequence>
<reference evidence="6 7" key="1">
    <citation type="submission" date="2020-05" db="EMBL/GenBank/DDBJ databases">
        <title>Complete genome sequence of Gemmatimonas greenlandica TET16.</title>
        <authorList>
            <person name="Zeng Y."/>
        </authorList>
    </citation>
    <scope>NUCLEOTIDE SEQUENCE [LARGE SCALE GENOMIC DNA]</scope>
    <source>
        <strain evidence="6 7">TET16</strain>
    </source>
</reference>
<dbReference type="SUPFAM" id="SSF46785">
    <property type="entry name" value="Winged helix' DNA-binding domain"/>
    <property type="match status" value="1"/>
</dbReference>
<accession>A0A6M4IUS9</accession>
<dbReference type="CDD" id="cd05466">
    <property type="entry name" value="PBP2_LTTR_substrate"/>
    <property type="match status" value="1"/>
</dbReference>
<dbReference type="SUPFAM" id="SSF53850">
    <property type="entry name" value="Periplasmic binding protein-like II"/>
    <property type="match status" value="1"/>
</dbReference>
<dbReference type="Gene3D" id="3.40.190.10">
    <property type="entry name" value="Periplasmic binding protein-like II"/>
    <property type="match status" value="2"/>
</dbReference>
<evidence type="ECO:0000256" key="4">
    <source>
        <dbReference type="ARBA" id="ARBA00023163"/>
    </source>
</evidence>
<feature type="domain" description="HTH lysR-type" evidence="5">
    <location>
        <begin position="1"/>
        <end position="58"/>
    </location>
</feature>
<name>A0A6M4IUS9_9BACT</name>
<evidence type="ECO:0000256" key="3">
    <source>
        <dbReference type="ARBA" id="ARBA00023125"/>
    </source>
</evidence>
<dbReference type="Pfam" id="PF00126">
    <property type="entry name" value="HTH_1"/>
    <property type="match status" value="1"/>
</dbReference>
<protein>
    <submittedName>
        <fullName evidence="6">LysR family transcriptional regulator</fullName>
    </submittedName>
</protein>
<dbReference type="EMBL" id="CP053085">
    <property type="protein sequence ID" value="QJR37236.1"/>
    <property type="molecule type" value="Genomic_DNA"/>
</dbReference>
<dbReference type="GO" id="GO:0032993">
    <property type="term" value="C:protein-DNA complex"/>
    <property type="evidence" value="ECO:0007669"/>
    <property type="project" value="TreeGrafter"/>
</dbReference>
<dbReference type="GO" id="GO:0003700">
    <property type="term" value="F:DNA-binding transcription factor activity"/>
    <property type="evidence" value="ECO:0007669"/>
    <property type="project" value="InterPro"/>
</dbReference>
<dbReference type="FunFam" id="1.10.10.10:FF:000001">
    <property type="entry name" value="LysR family transcriptional regulator"/>
    <property type="match status" value="1"/>
</dbReference>
<dbReference type="PROSITE" id="PS50931">
    <property type="entry name" value="HTH_LYSR"/>
    <property type="match status" value="1"/>
</dbReference>
<gene>
    <name evidence="6" type="ORF">HKW67_17795</name>
</gene>
<evidence type="ECO:0000313" key="7">
    <source>
        <dbReference type="Proteomes" id="UP000500938"/>
    </source>
</evidence>
<dbReference type="InterPro" id="IPR000847">
    <property type="entry name" value="LysR_HTH_N"/>
</dbReference>
<organism evidence="6 7">
    <name type="scientific">Gemmatimonas groenlandica</name>
    <dbReference type="NCBI Taxonomy" id="2732249"/>
    <lineage>
        <taxon>Bacteria</taxon>
        <taxon>Pseudomonadati</taxon>
        <taxon>Gemmatimonadota</taxon>
        <taxon>Gemmatimonadia</taxon>
        <taxon>Gemmatimonadales</taxon>
        <taxon>Gemmatimonadaceae</taxon>
        <taxon>Gemmatimonas</taxon>
    </lineage>
</organism>
<dbReference type="Pfam" id="PF03466">
    <property type="entry name" value="LysR_substrate"/>
    <property type="match status" value="1"/>
</dbReference>
<dbReference type="InterPro" id="IPR036390">
    <property type="entry name" value="WH_DNA-bd_sf"/>
</dbReference>
<evidence type="ECO:0000256" key="2">
    <source>
        <dbReference type="ARBA" id="ARBA00023015"/>
    </source>
</evidence>
<evidence type="ECO:0000313" key="6">
    <source>
        <dbReference type="EMBL" id="QJR37236.1"/>
    </source>
</evidence>
<dbReference type="PRINTS" id="PR00039">
    <property type="entry name" value="HTHLYSR"/>
</dbReference>
<dbReference type="RefSeq" id="WP_171226669.1">
    <property type="nucleotide sequence ID" value="NZ_CP053085.1"/>
</dbReference>
<proteinExistence type="inferred from homology"/>
<keyword evidence="3" id="KW-0238">DNA-binding</keyword>